<feature type="signal peptide" evidence="3">
    <location>
        <begin position="1"/>
        <end position="27"/>
    </location>
</feature>
<feature type="region of interest" description="Disordered" evidence="1">
    <location>
        <begin position="236"/>
        <end position="267"/>
    </location>
</feature>
<keyword evidence="2" id="KW-0812">Transmembrane</keyword>
<evidence type="ECO:0000256" key="1">
    <source>
        <dbReference type="SAM" id="MobiDB-lite"/>
    </source>
</evidence>
<gene>
    <name evidence="4" type="ORF">ACRE_059540</name>
</gene>
<proteinExistence type="predicted"/>
<comment type="caution">
    <text evidence="4">The sequence shown here is derived from an EMBL/GenBank/DDBJ whole genome shotgun (WGS) entry which is preliminary data.</text>
</comment>
<keyword evidence="2" id="KW-0472">Membrane</keyword>
<dbReference type="EMBL" id="JPKY01000072">
    <property type="protein sequence ID" value="KFH43324.1"/>
    <property type="molecule type" value="Genomic_DNA"/>
</dbReference>
<feature type="region of interest" description="Disordered" evidence="1">
    <location>
        <begin position="284"/>
        <end position="332"/>
    </location>
</feature>
<evidence type="ECO:0000256" key="3">
    <source>
        <dbReference type="SAM" id="SignalP"/>
    </source>
</evidence>
<dbReference type="Proteomes" id="UP000029964">
    <property type="component" value="Unassembled WGS sequence"/>
</dbReference>
<evidence type="ECO:0000313" key="4">
    <source>
        <dbReference type="EMBL" id="KFH43324.1"/>
    </source>
</evidence>
<keyword evidence="2" id="KW-1133">Transmembrane helix</keyword>
<sequence length="350" mass="38047">METIMHPRHIIIALLAVAASGPAFTTAQPIITPQRHDTARPLLVKRSGVDKMAAAVAGTTIAAGVFILILLFLALHLYKRKLIRLASSAPRSTAPTVAPRALRVHRKPSAEKKKNSSPFSDTPRRRGKKAESGGGFLHQHMKHIKKTVTGVTTPAPAHIRAPSRNTTTSTPTPQPTTYPGEPSPSLEARVRSTTPSSDTDAIAEMAEVQHWKYSPPDGSSWRPPVPLPRLKTQPAELLGSDEGQRTRSTPLDTVPEAIHERDDASSIYSMSTLGRELFYDTMREPDPAQYHPSPQTPMGLRSAASSSSRRVVSPRSHGGDSDTDGDLLSPALRGGIWVIDEHREWTGHET</sequence>
<feature type="region of interest" description="Disordered" evidence="1">
    <location>
        <begin position="212"/>
        <end position="231"/>
    </location>
</feature>
<organism evidence="4 5">
    <name type="scientific">Hapsidospora chrysogenum (strain ATCC 11550 / CBS 779.69 / DSM 880 / IAM 14645 / JCM 23072 / IMI 49137)</name>
    <name type="common">Acremonium chrysogenum</name>
    <dbReference type="NCBI Taxonomy" id="857340"/>
    <lineage>
        <taxon>Eukaryota</taxon>
        <taxon>Fungi</taxon>
        <taxon>Dikarya</taxon>
        <taxon>Ascomycota</taxon>
        <taxon>Pezizomycotina</taxon>
        <taxon>Sordariomycetes</taxon>
        <taxon>Hypocreomycetidae</taxon>
        <taxon>Hypocreales</taxon>
        <taxon>Bionectriaceae</taxon>
        <taxon>Hapsidospora</taxon>
    </lineage>
</organism>
<feature type="region of interest" description="Disordered" evidence="1">
    <location>
        <begin position="89"/>
        <end position="198"/>
    </location>
</feature>
<keyword evidence="3" id="KW-0732">Signal</keyword>
<evidence type="ECO:0000313" key="5">
    <source>
        <dbReference type="Proteomes" id="UP000029964"/>
    </source>
</evidence>
<dbReference type="HOGENOM" id="CLU_792179_0_0_1"/>
<accession>A0A086T1U2</accession>
<feature type="compositionally biased region" description="Low complexity" evidence="1">
    <location>
        <begin position="166"/>
        <end position="179"/>
    </location>
</feature>
<protein>
    <recommendedName>
        <fullName evidence="6">Vacuolar membrane protein-like protein</fullName>
    </recommendedName>
</protein>
<evidence type="ECO:0008006" key="6">
    <source>
        <dbReference type="Google" id="ProtNLM"/>
    </source>
</evidence>
<evidence type="ECO:0000256" key="2">
    <source>
        <dbReference type="SAM" id="Phobius"/>
    </source>
</evidence>
<keyword evidence="5" id="KW-1185">Reference proteome</keyword>
<name>A0A086T1U2_HAPC1</name>
<feature type="transmembrane region" description="Helical" evidence="2">
    <location>
        <begin position="51"/>
        <end position="75"/>
    </location>
</feature>
<reference evidence="5" key="1">
    <citation type="journal article" date="2014" name="Genome Announc.">
        <title>Genome sequence and annotation of Acremonium chrysogenum, producer of the beta-lactam antibiotic cephalosporin C.</title>
        <authorList>
            <person name="Terfehr D."/>
            <person name="Dahlmann T.A."/>
            <person name="Specht T."/>
            <person name="Zadra I."/>
            <person name="Kuernsteiner H."/>
            <person name="Kueck U."/>
        </authorList>
    </citation>
    <scope>NUCLEOTIDE SEQUENCE [LARGE SCALE GENOMIC DNA]</scope>
    <source>
        <strain evidence="5">ATCC 11550 / CBS 779.69 / DSM 880 / IAM 14645 / JCM 23072 / IMI 49137</strain>
    </source>
</reference>
<feature type="compositionally biased region" description="Low complexity" evidence="1">
    <location>
        <begin position="301"/>
        <end position="316"/>
    </location>
</feature>
<feature type="chain" id="PRO_5001815192" description="Vacuolar membrane protein-like protein" evidence="3">
    <location>
        <begin position="28"/>
        <end position="350"/>
    </location>
</feature>
<dbReference type="AlphaFoldDB" id="A0A086T1U2"/>